<protein>
    <submittedName>
        <fullName evidence="1">Thioredoxin-like protein</fullName>
    </submittedName>
</protein>
<gene>
    <name evidence="1" type="ORF">LEL_07568</name>
</gene>
<dbReference type="EMBL" id="AZHF01000005">
    <property type="protein sequence ID" value="OAA75580.1"/>
    <property type="molecule type" value="Genomic_DNA"/>
</dbReference>
<comment type="caution">
    <text evidence="1">The sequence shown here is derived from an EMBL/GenBank/DDBJ whole genome shotgun (WGS) entry which is preliminary data.</text>
</comment>
<organism evidence="1 2">
    <name type="scientific">Akanthomyces lecanii RCEF 1005</name>
    <dbReference type="NCBI Taxonomy" id="1081108"/>
    <lineage>
        <taxon>Eukaryota</taxon>
        <taxon>Fungi</taxon>
        <taxon>Dikarya</taxon>
        <taxon>Ascomycota</taxon>
        <taxon>Pezizomycotina</taxon>
        <taxon>Sordariomycetes</taxon>
        <taxon>Hypocreomycetidae</taxon>
        <taxon>Hypocreales</taxon>
        <taxon>Cordycipitaceae</taxon>
        <taxon>Akanthomyces</taxon>
        <taxon>Cordyceps confragosa</taxon>
    </lineage>
</organism>
<proteinExistence type="predicted"/>
<keyword evidence="2" id="KW-1185">Reference proteome</keyword>
<dbReference type="Proteomes" id="UP000076881">
    <property type="component" value="Unassembled WGS sequence"/>
</dbReference>
<sequence>MADENKSSDNCADYTLHYFTFSLYSLMVRFALGLGRQLNSDNAPQVQLKFVNLQAQENLGEKYLTTVNSRGQVPSLTSPLLPSGLSDSQQIAKWLCDKQPELVPAAHKETIDSLMEKLYRYHFKALNIPPEAAANGLPNVAAAMLEDSSISEKHRRALEIKSIFHDTLHSRTIELEHIEQVETHVSELMAELAVVIEEHRTEGSRWIFGQQPTILDAYASALIIRLLDNKRLELLPLAVQAYGKAVQQSDEWNQVTHGRPTVYEASMGPAAELDPK</sequence>
<accession>A0A168FSY3</accession>
<dbReference type="OrthoDB" id="412788at2759"/>
<dbReference type="Gene3D" id="3.40.30.10">
    <property type="entry name" value="Glutaredoxin"/>
    <property type="match status" value="1"/>
</dbReference>
<dbReference type="SUPFAM" id="SSF52833">
    <property type="entry name" value="Thioredoxin-like"/>
    <property type="match status" value="1"/>
</dbReference>
<reference evidence="1 2" key="1">
    <citation type="journal article" date="2016" name="Genome Biol. Evol.">
        <title>Divergent and convergent evolution of fungal pathogenicity.</title>
        <authorList>
            <person name="Shang Y."/>
            <person name="Xiao G."/>
            <person name="Zheng P."/>
            <person name="Cen K."/>
            <person name="Zhan S."/>
            <person name="Wang C."/>
        </authorList>
    </citation>
    <scope>NUCLEOTIDE SEQUENCE [LARGE SCALE GENOMIC DNA]</scope>
    <source>
        <strain evidence="1 2">RCEF 1005</strain>
    </source>
</reference>
<dbReference type="CDD" id="cd00570">
    <property type="entry name" value="GST_N_family"/>
    <property type="match status" value="1"/>
</dbReference>
<dbReference type="InterPro" id="IPR036249">
    <property type="entry name" value="Thioredoxin-like_sf"/>
</dbReference>
<evidence type="ECO:0000313" key="2">
    <source>
        <dbReference type="Proteomes" id="UP000076881"/>
    </source>
</evidence>
<dbReference type="AlphaFoldDB" id="A0A168FSY3"/>
<evidence type="ECO:0000313" key="1">
    <source>
        <dbReference type="EMBL" id="OAA75580.1"/>
    </source>
</evidence>
<name>A0A168FSY3_CORDF</name>